<name>A0ACC0BRK5_CATRO</name>
<dbReference type="Proteomes" id="UP001060085">
    <property type="component" value="Linkage Group LG02"/>
</dbReference>
<evidence type="ECO:0000313" key="1">
    <source>
        <dbReference type="EMBL" id="KAI5675255.1"/>
    </source>
</evidence>
<reference evidence="2" key="1">
    <citation type="journal article" date="2023" name="Nat. Plants">
        <title>Single-cell RNA sequencing provides a high-resolution roadmap for understanding the multicellular compartmentation of specialized metabolism.</title>
        <authorList>
            <person name="Sun S."/>
            <person name="Shen X."/>
            <person name="Li Y."/>
            <person name="Li Y."/>
            <person name="Wang S."/>
            <person name="Li R."/>
            <person name="Zhang H."/>
            <person name="Shen G."/>
            <person name="Guo B."/>
            <person name="Wei J."/>
            <person name="Xu J."/>
            <person name="St-Pierre B."/>
            <person name="Chen S."/>
            <person name="Sun C."/>
        </authorList>
    </citation>
    <scope>NUCLEOTIDE SEQUENCE [LARGE SCALE GENOMIC DNA]</scope>
</reference>
<sequence>MTPSFDDNNFLFEFVVKNGNGVKGLVDSGISKVPKRYIQPLNERIEELYSTTSQESAIDLSKLDGPDHDQLVKAISRAAEKFGFFQVVNHGVPLELLESLKVCAHGFFGQEPEAKGIYLKEVSPSPLVKYGTSFVPEKEKALEWKDYVSMVYTNDADALQHWPKQCKEEALGYLKTSMKMIKRVLEILFENLGVEVESSRVESSVGLKMVNMNFYPKCPNPELTVGVGRHSDMGTLTILLQDGIGGLHVKVEEDLKEKWIEIPALEGALVINVGDALQILSNGKYKSAEHRVRTTSKQSRVSIPIFTSPLPTEKIGPLPQLVERDGEARYKEIIFGDYMTNFFGKAHDGKNSLHFAKTNSP</sequence>
<protein>
    <submittedName>
        <fullName evidence="1">Uncharacterized protein</fullName>
    </submittedName>
</protein>
<proteinExistence type="predicted"/>
<keyword evidence="2" id="KW-1185">Reference proteome</keyword>
<dbReference type="EMBL" id="CM044702">
    <property type="protein sequence ID" value="KAI5675255.1"/>
    <property type="molecule type" value="Genomic_DNA"/>
</dbReference>
<comment type="caution">
    <text evidence="1">The sequence shown here is derived from an EMBL/GenBank/DDBJ whole genome shotgun (WGS) entry which is preliminary data.</text>
</comment>
<organism evidence="1 2">
    <name type="scientific">Catharanthus roseus</name>
    <name type="common">Madagascar periwinkle</name>
    <name type="synonym">Vinca rosea</name>
    <dbReference type="NCBI Taxonomy" id="4058"/>
    <lineage>
        <taxon>Eukaryota</taxon>
        <taxon>Viridiplantae</taxon>
        <taxon>Streptophyta</taxon>
        <taxon>Embryophyta</taxon>
        <taxon>Tracheophyta</taxon>
        <taxon>Spermatophyta</taxon>
        <taxon>Magnoliopsida</taxon>
        <taxon>eudicotyledons</taxon>
        <taxon>Gunneridae</taxon>
        <taxon>Pentapetalae</taxon>
        <taxon>asterids</taxon>
        <taxon>lamiids</taxon>
        <taxon>Gentianales</taxon>
        <taxon>Apocynaceae</taxon>
        <taxon>Rauvolfioideae</taxon>
        <taxon>Vinceae</taxon>
        <taxon>Catharanthinae</taxon>
        <taxon>Catharanthus</taxon>
    </lineage>
</organism>
<evidence type="ECO:0000313" key="2">
    <source>
        <dbReference type="Proteomes" id="UP001060085"/>
    </source>
</evidence>
<accession>A0ACC0BRK5</accession>
<gene>
    <name evidence="1" type="ORF">M9H77_06205</name>
</gene>